<dbReference type="AlphaFoldDB" id="A0A843X9H7"/>
<accession>A0A843X9H7</accession>
<protein>
    <submittedName>
        <fullName evidence="1">Uncharacterized protein</fullName>
    </submittedName>
</protein>
<keyword evidence="2" id="KW-1185">Reference proteome</keyword>
<reference evidence="1" key="1">
    <citation type="submission" date="2017-07" db="EMBL/GenBank/DDBJ databases">
        <title>Taro Niue Genome Assembly and Annotation.</title>
        <authorList>
            <person name="Atibalentja N."/>
            <person name="Keating K."/>
            <person name="Fields C.J."/>
        </authorList>
    </citation>
    <scope>NUCLEOTIDE SEQUENCE</scope>
    <source>
        <strain evidence="1">Niue_2</strain>
        <tissue evidence="1">Leaf</tissue>
    </source>
</reference>
<gene>
    <name evidence="1" type="ORF">Taro_048925</name>
</gene>
<name>A0A843X9H7_COLES</name>
<organism evidence="1 2">
    <name type="scientific">Colocasia esculenta</name>
    <name type="common">Wild taro</name>
    <name type="synonym">Arum esculentum</name>
    <dbReference type="NCBI Taxonomy" id="4460"/>
    <lineage>
        <taxon>Eukaryota</taxon>
        <taxon>Viridiplantae</taxon>
        <taxon>Streptophyta</taxon>
        <taxon>Embryophyta</taxon>
        <taxon>Tracheophyta</taxon>
        <taxon>Spermatophyta</taxon>
        <taxon>Magnoliopsida</taxon>
        <taxon>Liliopsida</taxon>
        <taxon>Araceae</taxon>
        <taxon>Aroideae</taxon>
        <taxon>Colocasieae</taxon>
        <taxon>Colocasia</taxon>
    </lineage>
</organism>
<dbReference type="EMBL" id="NMUH01006772">
    <property type="protein sequence ID" value="MQM15971.1"/>
    <property type="molecule type" value="Genomic_DNA"/>
</dbReference>
<evidence type="ECO:0000313" key="2">
    <source>
        <dbReference type="Proteomes" id="UP000652761"/>
    </source>
</evidence>
<comment type="caution">
    <text evidence="1">The sequence shown here is derived from an EMBL/GenBank/DDBJ whole genome shotgun (WGS) entry which is preliminary data.</text>
</comment>
<proteinExistence type="predicted"/>
<evidence type="ECO:0000313" key="1">
    <source>
        <dbReference type="EMBL" id="MQM15971.1"/>
    </source>
</evidence>
<dbReference type="Proteomes" id="UP000652761">
    <property type="component" value="Unassembled WGS sequence"/>
</dbReference>
<sequence length="41" mass="4483">MRDSGSDSDGRGGRPSGLVMVRCVHQLFDGLPERRPRAGEQ</sequence>